<dbReference type="Gene3D" id="3.40.50.1000">
    <property type="entry name" value="HAD superfamily/HAD-like"/>
    <property type="match status" value="1"/>
</dbReference>
<keyword evidence="2" id="KW-0479">Metal-binding</keyword>
<dbReference type="PANTHER" id="PTHR46470:SF2">
    <property type="entry name" value="GLYCERALDEHYDE 3-PHOSPHATE PHOSPHATASE"/>
    <property type="match status" value="1"/>
</dbReference>
<sequence>MLNLIFDLDDTLYNLMGPFELVHKKLYADKTDADCTQLFMQSRVYSDEIMEAEKKGLIPHEDCFYERVKRTYHDVGIEMSREDADIFEQLYRSFQKKITLGNRVEGFLDYCKSNDIFIAILTNGRPEPQYAKVVALGLHKWFDDEHIFISGGIGYQKPDPQAFKYVENAFALNPEETWYVGDTYEADVVGANTAGWHTIWFNHRNRECPEKNRADITVKSIEELKEVIRGQIG</sequence>
<evidence type="ECO:0000256" key="3">
    <source>
        <dbReference type="ARBA" id="ARBA00022801"/>
    </source>
</evidence>
<evidence type="ECO:0000256" key="1">
    <source>
        <dbReference type="ARBA" id="ARBA00001946"/>
    </source>
</evidence>
<reference evidence="7 8" key="1">
    <citation type="submission" date="2018-08" db="EMBL/GenBank/DDBJ databases">
        <title>A genome reference for cultivated species of the human gut microbiota.</title>
        <authorList>
            <person name="Zou Y."/>
            <person name="Xue W."/>
            <person name="Luo G."/>
        </authorList>
    </citation>
    <scope>NUCLEOTIDE SEQUENCE [LARGE SCALE GENOMIC DNA]</scope>
    <source>
        <strain evidence="6 8">AF31-17AC</strain>
        <strain evidence="5 7">AF45-14BH</strain>
    </source>
</reference>
<dbReference type="SUPFAM" id="SSF56784">
    <property type="entry name" value="HAD-like"/>
    <property type="match status" value="1"/>
</dbReference>
<comment type="cofactor">
    <cofactor evidence="1">
        <name>Mg(2+)</name>
        <dbReference type="ChEBI" id="CHEBI:18420"/>
    </cofactor>
</comment>
<organism evidence="5 7">
    <name type="scientific">Anaerobutyricum hallii</name>
    <dbReference type="NCBI Taxonomy" id="39488"/>
    <lineage>
        <taxon>Bacteria</taxon>
        <taxon>Bacillati</taxon>
        <taxon>Bacillota</taxon>
        <taxon>Clostridia</taxon>
        <taxon>Lachnospirales</taxon>
        <taxon>Lachnospiraceae</taxon>
        <taxon>Anaerobutyricum</taxon>
    </lineage>
</organism>
<keyword evidence="4" id="KW-0460">Magnesium</keyword>
<dbReference type="InterPro" id="IPR051400">
    <property type="entry name" value="HAD-like_hydrolase"/>
</dbReference>
<dbReference type="GO" id="GO:0044281">
    <property type="term" value="P:small molecule metabolic process"/>
    <property type="evidence" value="ECO:0007669"/>
    <property type="project" value="UniProtKB-ARBA"/>
</dbReference>
<dbReference type="PRINTS" id="PR00413">
    <property type="entry name" value="HADHALOGNASE"/>
</dbReference>
<evidence type="ECO:0000313" key="8">
    <source>
        <dbReference type="Proteomes" id="UP000283700"/>
    </source>
</evidence>
<dbReference type="InterPro" id="IPR006439">
    <property type="entry name" value="HAD-SF_hydro_IA"/>
</dbReference>
<proteinExistence type="predicted"/>
<dbReference type="Proteomes" id="UP000283700">
    <property type="component" value="Unassembled WGS sequence"/>
</dbReference>
<evidence type="ECO:0000256" key="2">
    <source>
        <dbReference type="ARBA" id="ARBA00022723"/>
    </source>
</evidence>
<evidence type="ECO:0000256" key="4">
    <source>
        <dbReference type="ARBA" id="ARBA00022842"/>
    </source>
</evidence>
<dbReference type="InterPro" id="IPR023214">
    <property type="entry name" value="HAD_sf"/>
</dbReference>
<comment type="caution">
    <text evidence="5">The sequence shown here is derived from an EMBL/GenBank/DDBJ whole genome shotgun (WGS) entry which is preliminary data.</text>
</comment>
<evidence type="ECO:0000313" key="5">
    <source>
        <dbReference type="EMBL" id="RHK39716.1"/>
    </source>
</evidence>
<gene>
    <name evidence="5" type="ORF">DW068_07000</name>
    <name evidence="6" type="ORF">DWZ29_04785</name>
</gene>
<accession>A0A415G7X1</accession>
<dbReference type="SFLD" id="SFLDS00003">
    <property type="entry name" value="Haloacid_Dehalogenase"/>
    <property type="match status" value="1"/>
</dbReference>
<dbReference type="Gene3D" id="1.10.150.240">
    <property type="entry name" value="Putative phosphatase, domain 2"/>
    <property type="match status" value="1"/>
</dbReference>
<evidence type="ECO:0000313" key="7">
    <source>
        <dbReference type="Proteomes" id="UP000283497"/>
    </source>
</evidence>
<dbReference type="InterPro" id="IPR036412">
    <property type="entry name" value="HAD-like_sf"/>
</dbReference>
<dbReference type="GO" id="GO:0016791">
    <property type="term" value="F:phosphatase activity"/>
    <property type="evidence" value="ECO:0007669"/>
    <property type="project" value="TreeGrafter"/>
</dbReference>
<keyword evidence="3 5" id="KW-0378">Hydrolase</keyword>
<dbReference type="InterPro" id="IPR023198">
    <property type="entry name" value="PGP-like_dom2"/>
</dbReference>
<protein>
    <submittedName>
        <fullName evidence="5">HAD family hydrolase</fullName>
    </submittedName>
</protein>
<name>A0A415G7X1_9FIRM</name>
<dbReference type="NCBIfam" id="TIGR01549">
    <property type="entry name" value="HAD-SF-IA-v1"/>
    <property type="match status" value="1"/>
</dbReference>
<dbReference type="EMBL" id="QRNJ01000022">
    <property type="protein sequence ID" value="RHK39716.1"/>
    <property type="molecule type" value="Genomic_DNA"/>
</dbReference>
<dbReference type="SFLD" id="SFLDG01129">
    <property type="entry name" value="C1.5:_HAD__Beta-PGM__Phosphata"/>
    <property type="match status" value="1"/>
</dbReference>
<dbReference type="PANTHER" id="PTHR46470">
    <property type="entry name" value="N-ACYLNEURAMINATE-9-PHOSPHATASE"/>
    <property type="match status" value="1"/>
</dbReference>
<dbReference type="AlphaFoldDB" id="A0A415G7X1"/>
<dbReference type="GO" id="GO:0046872">
    <property type="term" value="F:metal ion binding"/>
    <property type="evidence" value="ECO:0007669"/>
    <property type="project" value="UniProtKB-KW"/>
</dbReference>
<dbReference type="Pfam" id="PF00702">
    <property type="entry name" value="Hydrolase"/>
    <property type="match status" value="1"/>
</dbReference>
<evidence type="ECO:0000313" key="6">
    <source>
        <dbReference type="EMBL" id="RHN15300.1"/>
    </source>
</evidence>
<dbReference type="EMBL" id="QRQO01000009">
    <property type="protein sequence ID" value="RHN15300.1"/>
    <property type="molecule type" value="Genomic_DNA"/>
</dbReference>
<dbReference type="Proteomes" id="UP000283497">
    <property type="component" value="Unassembled WGS sequence"/>
</dbReference>